<organism evidence="4">
    <name type="scientific">hydrocarbon metagenome</name>
    <dbReference type="NCBI Taxonomy" id="938273"/>
    <lineage>
        <taxon>unclassified sequences</taxon>
        <taxon>metagenomes</taxon>
        <taxon>ecological metagenomes</taxon>
    </lineage>
</organism>
<dbReference type="Pfam" id="PF02571">
    <property type="entry name" value="CbiJ"/>
    <property type="match status" value="1"/>
</dbReference>
<dbReference type="AlphaFoldDB" id="A0A0W8EA07"/>
<reference evidence="4" key="1">
    <citation type="journal article" date="2015" name="Proc. Natl. Acad. Sci. U.S.A.">
        <title>Networks of energetic and metabolic interactions define dynamics in microbial communities.</title>
        <authorList>
            <person name="Embree M."/>
            <person name="Liu J.K."/>
            <person name="Al-Bassam M.M."/>
            <person name="Zengler K."/>
        </authorList>
    </citation>
    <scope>NUCLEOTIDE SEQUENCE</scope>
</reference>
<dbReference type="EMBL" id="LNQE01001813">
    <property type="protein sequence ID" value="KUG05463.1"/>
    <property type="molecule type" value="Genomic_DNA"/>
</dbReference>
<comment type="pathway">
    <text evidence="1">Cofactor biosynthesis; adenosylcobalamin biosynthesis.</text>
</comment>
<gene>
    <name evidence="4" type="ORF">ASZ90_017145</name>
</gene>
<keyword evidence="2" id="KW-0169">Cobalamin biosynthesis</keyword>
<dbReference type="EC" id="1.3.1.54" evidence="4"/>
<dbReference type="GO" id="GO:0016994">
    <property type="term" value="F:precorrin-6A reductase activity"/>
    <property type="evidence" value="ECO:0007669"/>
    <property type="project" value="UniProtKB-EC"/>
</dbReference>
<evidence type="ECO:0000313" key="4">
    <source>
        <dbReference type="EMBL" id="KUG05463.1"/>
    </source>
</evidence>
<proteinExistence type="predicted"/>
<evidence type="ECO:0000256" key="1">
    <source>
        <dbReference type="ARBA" id="ARBA00004953"/>
    </source>
</evidence>
<keyword evidence="3 4" id="KW-0560">Oxidoreductase</keyword>
<dbReference type="InterPro" id="IPR003723">
    <property type="entry name" value="Precorrin-6x_reduct"/>
</dbReference>
<evidence type="ECO:0000256" key="3">
    <source>
        <dbReference type="ARBA" id="ARBA00023002"/>
    </source>
</evidence>
<dbReference type="NCBIfam" id="TIGR00715">
    <property type="entry name" value="precor6x_red"/>
    <property type="match status" value="1"/>
</dbReference>
<accession>A0A0W8EA07</accession>
<name>A0A0W8EA07_9ZZZZ</name>
<dbReference type="UniPathway" id="UPA00148"/>
<sequence length="259" mass="28696">MILLLAGTYEGRQMFALLQEEGWPVIASTVSSYGAETLTAGTDGEIVRGELDKAGLIALIKAKDVSVLIDATHPFAFRISTLAMQAAEELKIDYLRLERKAMVIPEHPLVSRIKQLEEIEDYLKPEQVVFSTLGSKALPTLIPIVKRKKARLVVRVLPTAEVLRECEQLGLNAEQIIAVKGPFSKDLNQQLFMHYQAGLILSKESGIVGGLDTKMEAALDLDLPILVLSVPELDYATVMHSPQEILEYLRISKFNCLKI</sequence>
<evidence type="ECO:0000256" key="2">
    <source>
        <dbReference type="ARBA" id="ARBA00022573"/>
    </source>
</evidence>
<dbReference type="GO" id="GO:0009236">
    <property type="term" value="P:cobalamin biosynthetic process"/>
    <property type="evidence" value="ECO:0007669"/>
    <property type="project" value="UniProtKB-UniPathway"/>
</dbReference>
<dbReference type="PROSITE" id="PS51014">
    <property type="entry name" value="COBK_CBIJ"/>
    <property type="match status" value="1"/>
</dbReference>
<protein>
    <submittedName>
        <fullName evidence="4">Cobalt-precorrin-6x reductase</fullName>
        <ecNumber evidence="4">1.3.1.54</ecNumber>
    </submittedName>
</protein>
<dbReference type="PANTHER" id="PTHR36925:SF1">
    <property type="entry name" value="COBALT-PRECORRIN-6A REDUCTASE"/>
    <property type="match status" value="1"/>
</dbReference>
<dbReference type="PANTHER" id="PTHR36925">
    <property type="entry name" value="COBALT-PRECORRIN-6A REDUCTASE"/>
    <property type="match status" value="1"/>
</dbReference>
<comment type="caution">
    <text evidence="4">The sequence shown here is derived from an EMBL/GenBank/DDBJ whole genome shotgun (WGS) entry which is preliminary data.</text>
</comment>